<keyword evidence="2" id="KW-1185">Reference proteome</keyword>
<dbReference type="Proteomes" id="UP000632498">
    <property type="component" value="Unassembled WGS sequence"/>
</dbReference>
<proteinExistence type="predicted"/>
<organism evidence="1 2">
    <name type="scientific">Terasakiella brassicae</name>
    <dbReference type="NCBI Taxonomy" id="1634917"/>
    <lineage>
        <taxon>Bacteria</taxon>
        <taxon>Pseudomonadati</taxon>
        <taxon>Pseudomonadota</taxon>
        <taxon>Alphaproteobacteria</taxon>
        <taxon>Rhodospirillales</taxon>
        <taxon>Terasakiellaceae</taxon>
        <taxon>Terasakiella</taxon>
    </lineage>
</organism>
<reference evidence="1" key="1">
    <citation type="journal article" date="2014" name="Int. J. Syst. Evol. Microbiol.">
        <title>Complete genome sequence of Corynebacterium casei LMG S-19264T (=DSM 44701T), isolated from a smear-ripened cheese.</title>
        <authorList>
            <consortium name="US DOE Joint Genome Institute (JGI-PGF)"/>
            <person name="Walter F."/>
            <person name="Albersmeier A."/>
            <person name="Kalinowski J."/>
            <person name="Ruckert C."/>
        </authorList>
    </citation>
    <scope>NUCLEOTIDE SEQUENCE</scope>
    <source>
        <strain evidence="1">CGMCC 1.15254</strain>
    </source>
</reference>
<evidence type="ECO:0000313" key="1">
    <source>
        <dbReference type="EMBL" id="GGF66165.1"/>
    </source>
</evidence>
<accession>A0A917FB00</accession>
<name>A0A917FB00_9PROT</name>
<gene>
    <name evidence="1" type="ORF">GCM10011332_20290</name>
</gene>
<comment type="caution">
    <text evidence="1">The sequence shown here is derived from an EMBL/GenBank/DDBJ whole genome shotgun (WGS) entry which is preliminary data.</text>
</comment>
<evidence type="ECO:0000313" key="2">
    <source>
        <dbReference type="Proteomes" id="UP000632498"/>
    </source>
</evidence>
<dbReference type="PROSITE" id="PS51257">
    <property type="entry name" value="PROKAR_LIPOPROTEIN"/>
    <property type="match status" value="1"/>
</dbReference>
<reference evidence="1" key="2">
    <citation type="submission" date="2020-09" db="EMBL/GenBank/DDBJ databases">
        <authorList>
            <person name="Sun Q."/>
            <person name="Zhou Y."/>
        </authorList>
    </citation>
    <scope>NUCLEOTIDE SEQUENCE</scope>
    <source>
        <strain evidence="1">CGMCC 1.15254</strain>
    </source>
</reference>
<dbReference type="AlphaFoldDB" id="A0A917FB00"/>
<sequence length="170" mass="18919">MKKILAGMATLLGLVACGEDAPYGSIEKFSARESMEPYFFTATSRGPLLVDIHGSYPGFEGTEVVNAITKGMERGMQTRPFKATTRMEEAESPAYRVIWVIAPPKNYNANRICKGDIPQSVPGDKATFAIVFCVDDEVYRNMSGWMHKDFDATSEHFTKFVGVVTRDLFK</sequence>
<protein>
    <submittedName>
        <fullName evidence="1">Uncharacterized protein</fullName>
    </submittedName>
</protein>
<dbReference type="EMBL" id="BMHV01000013">
    <property type="protein sequence ID" value="GGF66165.1"/>
    <property type="molecule type" value="Genomic_DNA"/>
</dbReference>
<dbReference type="RefSeq" id="WP_188664475.1">
    <property type="nucleotide sequence ID" value="NZ_BMHV01000013.1"/>
</dbReference>